<sequence length="614" mass="66433">MLNQMIVYYSDQRDPAHGQKLVHQTSTNLLSWAAPVDDVAIDVFDDRPGMTTVALLPTGLYIMTYEFFGAPEAAFAVYYRISADPTRFDSAPGQVLRATDGTVPTSSPYIVWSPAGGANGTLAVSANSDSAVFLNKCLGAANAWTRVQTPESASYTRSLRVLPGDILSITGAGVLSGTNNVVTTSSIDLNTQIIAVARGKGALNIRSLHGTTMSRGWKAASGNIRRAQFHSTNLLQAETVKVPQMAESITEGTLKSWSKQVGDTVSADEEVATIETDKIDVSVNAPKSGTIKELLAKEEDTVTVGQDLFVIEPGEVGESTPPPSEEPKEEQQEEEKVKEQKPKESKPESKPKEAEKPAPPQEGKPAPKKETSASKPSAPASGNRNETRVKMNRMRLRIAERLKESQNAAASLTTFNEIDMSSLMDMRKRYKDAILKQHDVKLGFMSAFAKACSLALKEIPAANAYIEGDEIVYHDFVDLSVAVATPKGLVTPVVRNAEGMNFVDIEKEIAALGKKARDGKLTLEDMAGGTFTISNGGVFGSLYGTPIINLPQSAVLGMHAIKDKPVVVDGQIVIRPIMIVALTYDHRLLDGREAVTFLVRVKEYLEDPRRMLLA</sequence>
<dbReference type="InterPro" id="IPR011053">
    <property type="entry name" value="Single_hybrid_motif"/>
</dbReference>
<dbReference type="InterPro" id="IPR006255">
    <property type="entry name" value="SucB"/>
</dbReference>
<comment type="caution">
    <text evidence="15">The sequence shown here is derived from an EMBL/GenBank/DDBJ whole genome shotgun (WGS) entry which is preliminary data.</text>
</comment>
<accession>A0A8H5MDG7</accession>
<keyword evidence="7" id="KW-0808">Transferase</keyword>
<dbReference type="PANTHER" id="PTHR43416">
    <property type="entry name" value="DIHYDROLIPOYLLYSINE-RESIDUE SUCCINYLTRANSFERASE COMPONENT OF 2-OXOGLUTARATE DEHYDROGENASE COMPLEX, MITOCHONDRIAL-RELATED"/>
    <property type="match status" value="1"/>
</dbReference>
<evidence type="ECO:0000313" key="15">
    <source>
        <dbReference type="EMBL" id="KAF5389646.1"/>
    </source>
</evidence>
<dbReference type="GO" id="GO:0033512">
    <property type="term" value="P:L-lysine catabolic process to acetyl-CoA via saccharopine"/>
    <property type="evidence" value="ECO:0007669"/>
    <property type="project" value="UniProtKB-UniPathway"/>
</dbReference>
<gene>
    <name evidence="15" type="ORF">D9757_004136</name>
</gene>
<evidence type="ECO:0000256" key="11">
    <source>
        <dbReference type="ARBA" id="ARBA00023315"/>
    </source>
</evidence>
<evidence type="ECO:0000256" key="12">
    <source>
        <dbReference type="ARBA" id="ARBA00032406"/>
    </source>
</evidence>
<dbReference type="PROSITE" id="PS00189">
    <property type="entry name" value="LIPOYL"/>
    <property type="match status" value="1"/>
</dbReference>
<dbReference type="Proteomes" id="UP000518752">
    <property type="component" value="Unassembled WGS sequence"/>
</dbReference>
<keyword evidence="16" id="KW-1185">Reference proteome</keyword>
<dbReference type="Pfam" id="PF00364">
    <property type="entry name" value="Biotin_lipoyl"/>
    <property type="match status" value="1"/>
</dbReference>
<proteinExistence type="inferred from homology"/>
<evidence type="ECO:0000256" key="3">
    <source>
        <dbReference type="ARBA" id="ARBA00005145"/>
    </source>
</evidence>
<evidence type="ECO:0000256" key="7">
    <source>
        <dbReference type="ARBA" id="ARBA00022679"/>
    </source>
</evidence>
<dbReference type="InterPro" id="IPR000089">
    <property type="entry name" value="Biotin_lipoyl"/>
</dbReference>
<dbReference type="OrthoDB" id="5391403at2759"/>
<evidence type="ECO:0000259" key="14">
    <source>
        <dbReference type="PROSITE" id="PS50968"/>
    </source>
</evidence>
<keyword evidence="10" id="KW-0496">Mitochondrion</keyword>
<comment type="subcellular location">
    <subcellularLocation>
        <location evidence="2">Mitochondrion</location>
    </subcellularLocation>
</comment>
<dbReference type="Gene3D" id="3.30.559.10">
    <property type="entry name" value="Chloramphenicol acetyltransferase-like domain"/>
    <property type="match status" value="1"/>
</dbReference>
<keyword evidence="8" id="KW-0450">Lipoyl</keyword>
<keyword evidence="6" id="KW-0816">Tricarboxylic acid cycle</keyword>
<comment type="cofactor">
    <cofactor evidence="1">
        <name>(R)-lipoate</name>
        <dbReference type="ChEBI" id="CHEBI:83088"/>
    </cofactor>
</comment>
<feature type="region of interest" description="Disordered" evidence="13">
    <location>
        <begin position="312"/>
        <end position="390"/>
    </location>
</feature>
<dbReference type="NCBIfam" id="TIGR01347">
    <property type="entry name" value="sucB"/>
    <property type="match status" value="1"/>
</dbReference>
<evidence type="ECO:0000256" key="9">
    <source>
        <dbReference type="ARBA" id="ARBA00022946"/>
    </source>
</evidence>
<evidence type="ECO:0000313" key="16">
    <source>
        <dbReference type="Proteomes" id="UP000518752"/>
    </source>
</evidence>
<evidence type="ECO:0000256" key="6">
    <source>
        <dbReference type="ARBA" id="ARBA00022532"/>
    </source>
</evidence>
<keyword evidence="9" id="KW-0809">Transit peptide</keyword>
<protein>
    <recommendedName>
        <fullName evidence="5">dihydrolipoyllysine-residue succinyltransferase</fullName>
        <ecNumber evidence="5">2.3.1.61</ecNumber>
    </recommendedName>
    <alternativeName>
        <fullName evidence="12">2-oxoglutarate dehydrogenase complex component E2</fullName>
    </alternativeName>
</protein>
<keyword evidence="11" id="KW-0012">Acyltransferase</keyword>
<feature type="compositionally biased region" description="Basic and acidic residues" evidence="13">
    <location>
        <begin position="325"/>
        <end position="356"/>
    </location>
</feature>
<organism evidence="15 16">
    <name type="scientific">Collybiopsis confluens</name>
    <dbReference type="NCBI Taxonomy" id="2823264"/>
    <lineage>
        <taxon>Eukaryota</taxon>
        <taxon>Fungi</taxon>
        <taxon>Dikarya</taxon>
        <taxon>Basidiomycota</taxon>
        <taxon>Agaricomycotina</taxon>
        <taxon>Agaricomycetes</taxon>
        <taxon>Agaricomycetidae</taxon>
        <taxon>Agaricales</taxon>
        <taxon>Marasmiineae</taxon>
        <taxon>Omphalotaceae</taxon>
        <taxon>Collybiopsis</taxon>
    </lineage>
</organism>
<dbReference type="SUPFAM" id="SSF51230">
    <property type="entry name" value="Single hybrid motif"/>
    <property type="match status" value="1"/>
</dbReference>
<dbReference type="PROSITE" id="PS50968">
    <property type="entry name" value="BIOTINYL_LIPOYL"/>
    <property type="match status" value="1"/>
</dbReference>
<dbReference type="InterPro" id="IPR050537">
    <property type="entry name" value="2-oxoacid_dehydrogenase"/>
</dbReference>
<comment type="similarity">
    <text evidence="4">Belongs to the 2-oxoacid dehydrogenase family.</text>
</comment>
<reference evidence="15 16" key="1">
    <citation type="journal article" date="2020" name="ISME J.">
        <title>Uncovering the hidden diversity of litter-decomposition mechanisms in mushroom-forming fungi.</title>
        <authorList>
            <person name="Floudas D."/>
            <person name="Bentzer J."/>
            <person name="Ahren D."/>
            <person name="Johansson T."/>
            <person name="Persson P."/>
            <person name="Tunlid A."/>
        </authorList>
    </citation>
    <scope>NUCLEOTIDE SEQUENCE [LARGE SCALE GENOMIC DNA]</scope>
    <source>
        <strain evidence="15 16">CBS 406.79</strain>
    </source>
</reference>
<dbReference type="GO" id="GO:0005739">
    <property type="term" value="C:mitochondrion"/>
    <property type="evidence" value="ECO:0007669"/>
    <property type="project" value="UniProtKB-SubCell"/>
</dbReference>
<dbReference type="FunFam" id="3.30.559.10:FF:000006">
    <property type="entry name" value="Dihydrolipoyllysine-residue succinyltransferase component of 2-oxoglutarate dehydrogenase complex, mitochondrial"/>
    <property type="match status" value="1"/>
</dbReference>
<evidence type="ECO:0000256" key="8">
    <source>
        <dbReference type="ARBA" id="ARBA00022823"/>
    </source>
</evidence>
<dbReference type="CDD" id="cd06849">
    <property type="entry name" value="lipoyl_domain"/>
    <property type="match status" value="1"/>
</dbReference>
<evidence type="ECO:0000256" key="5">
    <source>
        <dbReference type="ARBA" id="ARBA00012945"/>
    </source>
</evidence>
<evidence type="ECO:0000256" key="2">
    <source>
        <dbReference type="ARBA" id="ARBA00004173"/>
    </source>
</evidence>
<dbReference type="Gene3D" id="2.120.10.10">
    <property type="match status" value="1"/>
</dbReference>
<dbReference type="GO" id="GO:0004149">
    <property type="term" value="F:dihydrolipoyllysine-residue succinyltransferase activity"/>
    <property type="evidence" value="ECO:0007669"/>
    <property type="project" value="UniProtKB-EC"/>
</dbReference>
<name>A0A8H5MDG7_9AGAR</name>
<dbReference type="PANTHER" id="PTHR43416:SF5">
    <property type="entry name" value="DIHYDROLIPOYLLYSINE-RESIDUE SUCCINYLTRANSFERASE COMPONENT OF 2-OXOGLUTARATE DEHYDROGENASE COMPLEX, MITOCHONDRIAL"/>
    <property type="match status" value="1"/>
</dbReference>
<evidence type="ECO:0000256" key="1">
    <source>
        <dbReference type="ARBA" id="ARBA00001938"/>
    </source>
</evidence>
<comment type="pathway">
    <text evidence="3">Amino-acid degradation; L-lysine degradation via saccharopine pathway; glutaryl-CoA from L-lysine: step 6/6.</text>
</comment>
<evidence type="ECO:0000256" key="10">
    <source>
        <dbReference type="ARBA" id="ARBA00023128"/>
    </source>
</evidence>
<feature type="domain" description="Lipoyl-binding" evidence="14">
    <location>
        <begin position="237"/>
        <end position="312"/>
    </location>
</feature>
<dbReference type="UniPathway" id="UPA00868">
    <property type="reaction ID" value="UER00840"/>
</dbReference>
<evidence type="ECO:0000256" key="13">
    <source>
        <dbReference type="SAM" id="MobiDB-lite"/>
    </source>
</evidence>
<dbReference type="InterPro" id="IPR023213">
    <property type="entry name" value="CAT-like_dom_sf"/>
</dbReference>
<dbReference type="Gene3D" id="2.40.50.100">
    <property type="match status" value="1"/>
</dbReference>
<dbReference type="InterPro" id="IPR001078">
    <property type="entry name" value="2-oxoacid_DH_actylTfrase"/>
</dbReference>
<dbReference type="EMBL" id="JAACJN010000021">
    <property type="protein sequence ID" value="KAF5389646.1"/>
    <property type="molecule type" value="Genomic_DNA"/>
</dbReference>
<dbReference type="GO" id="GO:0006099">
    <property type="term" value="P:tricarboxylic acid cycle"/>
    <property type="evidence" value="ECO:0007669"/>
    <property type="project" value="UniProtKB-KW"/>
</dbReference>
<dbReference type="SUPFAM" id="SSF52777">
    <property type="entry name" value="CoA-dependent acyltransferases"/>
    <property type="match status" value="1"/>
</dbReference>
<dbReference type="GO" id="GO:0045252">
    <property type="term" value="C:oxoglutarate dehydrogenase complex"/>
    <property type="evidence" value="ECO:0007669"/>
    <property type="project" value="InterPro"/>
</dbReference>
<dbReference type="AlphaFoldDB" id="A0A8H5MDG7"/>
<dbReference type="InterPro" id="IPR003016">
    <property type="entry name" value="2-oxoA_DH_lipoyl-BS"/>
</dbReference>
<dbReference type="Pfam" id="PF00198">
    <property type="entry name" value="2-oxoacid_dh"/>
    <property type="match status" value="1"/>
</dbReference>
<evidence type="ECO:0000256" key="4">
    <source>
        <dbReference type="ARBA" id="ARBA00007317"/>
    </source>
</evidence>
<dbReference type="EC" id="2.3.1.61" evidence="5"/>